<feature type="domain" description="D-isomer specific 2-hydroxyacid dehydrogenase catalytic" evidence="5">
    <location>
        <begin position="32"/>
        <end position="316"/>
    </location>
</feature>
<evidence type="ECO:0000256" key="3">
    <source>
        <dbReference type="ARBA" id="ARBA00023027"/>
    </source>
</evidence>
<proteinExistence type="inferred from homology"/>
<dbReference type="InterPro" id="IPR006139">
    <property type="entry name" value="D-isomer_2_OHA_DH_cat_dom"/>
</dbReference>
<keyword evidence="2 4" id="KW-0560">Oxidoreductase</keyword>
<dbReference type="GO" id="GO:0016616">
    <property type="term" value="F:oxidoreductase activity, acting on the CH-OH group of donors, NAD or NADP as acceptor"/>
    <property type="evidence" value="ECO:0007669"/>
    <property type="project" value="InterPro"/>
</dbReference>
<dbReference type="CDD" id="cd05198">
    <property type="entry name" value="formate_dh_like"/>
    <property type="match status" value="1"/>
</dbReference>
<sequence length="326" mass="35258">MQHHILLLNAPFAPPTFTFPHTLTHLKNTHVDTILPSLSTATILVTAAVHLSYSTITQRCPALRAIICMGTGVDNISIPACEERGITLCNTPAQNVASVSEHALALFLAVKRKVVEMDAFTRDGRTWGERKMLIGEWGLGAPRTNAEETCLVVGYGALGKGVADLMGRNGMRVLVAERKGVEGVRDGRVRFEEGLREATVVVLCAPLDEGTRGMIGEVELRSMRADVIVVNVGRGGIVDEKTLVRALKEKWIAGAATDVFEEEPATEENSPLLEDGIPNLVLSPHIAWFSKTTLDGAKKVVHENIENYAKGTPSNVIVQGNLKRGV</sequence>
<dbReference type="SUPFAM" id="SSF52283">
    <property type="entry name" value="Formate/glycerate dehydrogenase catalytic domain-like"/>
    <property type="match status" value="1"/>
</dbReference>
<evidence type="ECO:0000313" key="7">
    <source>
        <dbReference type="EMBL" id="KAG8629049.1"/>
    </source>
</evidence>
<dbReference type="PANTHER" id="PTHR43761:SF1">
    <property type="entry name" value="D-ISOMER SPECIFIC 2-HYDROXYACID DEHYDROGENASE CATALYTIC DOMAIN-CONTAINING PROTEIN-RELATED"/>
    <property type="match status" value="1"/>
</dbReference>
<comment type="caution">
    <text evidence="7">The sequence shown here is derived from an EMBL/GenBank/DDBJ whole genome shotgun (WGS) entry which is preliminary data.</text>
</comment>
<organism evidence="7 8">
    <name type="scientific">Elsinoe batatas</name>
    <dbReference type="NCBI Taxonomy" id="2601811"/>
    <lineage>
        <taxon>Eukaryota</taxon>
        <taxon>Fungi</taxon>
        <taxon>Dikarya</taxon>
        <taxon>Ascomycota</taxon>
        <taxon>Pezizomycotina</taxon>
        <taxon>Dothideomycetes</taxon>
        <taxon>Dothideomycetidae</taxon>
        <taxon>Myriangiales</taxon>
        <taxon>Elsinoaceae</taxon>
        <taxon>Elsinoe</taxon>
    </lineage>
</organism>
<dbReference type="InterPro" id="IPR006140">
    <property type="entry name" value="D-isomer_DH_NAD-bd"/>
</dbReference>
<evidence type="ECO:0000313" key="8">
    <source>
        <dbReference type="Proteomes" id="UP000809789"/>
    </source>
</evidence>
<dbReference type="Proteomes" id="UP000809789">
    <property type="component" value="Unassembled WGS sequence"/>
</dbReference>
<dbReference type="AlphaFoldDB" id="A0A8K0L5V2"/>
<feature type="domain" description="D-isomer specific 2-hydroxyacid dehydrogenase NAD-binding" evidence="6">
    <location>
        <begin position="104"/>
        <end position="287"/>
    </location>
</feature>
<dbReference type="InterPro" id="IPR029753">
    <property type="entry name" value="D-isomer_DH_CS"/>
</dbReference>
<dbReference type="OrthoDB" id="298012at2759"/>
<dbReference type="PANTHER" id="PTHR43761">
    <property type="entry name" value="D-ISOMER SPECIFIC 2-HYDROXYACID DEHYDROGENASE FAMILY PROTEIN (AFU_ORTHOLOGUE AFUA_1G13630)"/>
    <property type="match status" value="1"/>
</dbReference>
<keyword evidence="3" id="KW-0520">NAD</keyword>
<name>A0A8K0L5V2_9PEZI</name>
<dbReference type="Gene3D" id="3.40.50.720">
    <property type="entry name" value="NAD(P)-binding Rossmann-like Domain"/>
    <property type="match status" value="2"/>
</dbReference>
<protein>
    <recommendedName>
        <fullName evidence="9">Glycerate dehydrogenase</fullName>
    </recommendedName>
</protein>
<accession>A0A8K0L5V2</accession>
<dbReference type="Pfam" id="PF02826">
    <property type="entry name" value="2-Hacid_dh_C"/>
    <property type="match status" value="1"/>
</dbReference>
<evidence type="ECO:0000256" key="1">
    <source>
        <dbReference type="ARBA" id="ARBA00005854"/>
    </source>
</evidence>
<dbReference type="Pfam" id="PF00389">
    <property type="entry name" value="2-Hacid_dh"/>
    <property type="match status" value="1"/>
</dbReference>
<dbReference type="GO" id="GO:0051287">
    <property type="term" value="F:NAD binding"/>
    <property type="evidence" value="ECO:0007669"/>
    <property type="project" value="InterPro"/>
</dbReference>
<comment type="similarity">
    <text evidence="1 4">Belongs to the D-isomer specific 2-hydroxyacid dehydrogenase family.</text>
</comment>
<dbReference type="PROSITE" id="PS00671">
    <property type="entry name" value="D_2_HYDROXYACID_DH_3"/>
    <property type="match status" value="1"/>
</dbReference>
<dbReference type="InterPro" id="IPR050418">
    <property type="entry name" value="D-iso_2-hydroxyacid_DH_PdxB"/>
</dbReference>
<evidence type="ECO:0008006" key="9">
    <source>
        <dbReference type="Google" id="ProtNLM"/>
    </source>
</evidence>
<evidence type="ECO:0000259" key="6">
    <source>
        <dbReference type="Pfam" id="PF02826"/>
    </source>
</evidence>
<evidence type="ECO:0000256" key="2">
    <source>
        <dbReference type="ARBA" id="ARBA00023002"/>
    </source>
</evidence>
<evidence type="ECO:0000256" key="4">
    <source>
        <dbReference type="RuleBase" id="RU003719"/>
    </source>
</evidence>
<dbReference type="EMBL" id="JAESVG020000003">
    <property type="protein sequence ID" value="KAG8629049.1"/>
    <property type="molecule type" value="Genomic_DNA"/>
</dbReference>
<gene>
    <name evidence="7" type="ORF">KVT40_002914</name>
</gene>
<dbReference type="SUPFAM" id="SSF51735">
    <property type="entry name" value="NAD(P)-binding Rossmann-fold domains"/>
    <property type="match status" value="1"/>
</dbReference>
<evidence type="ECO:0000259" key="5">
    <source>
        <dbReference type="Pfam" id="PF00389"/>
    </source>
</evidence>
<keyword evidence="8" id="KW-1185">Reference proteome</keyword>
<dbReference type="InterPro" id="IPR036291">
    <property type="entry name" value="NAD(P)-bd_dom_sf"/>
</dbReference>
<reference evidence="7" key="1">
    <citation type="submission" date="2021-07" db="EMBL/GenBank/DDBJ databases">
        <title>Elsinoe batatas strain:CRI-CJ2 Genome sequencing and assembly.</title>
        <authorList>
            <person name="Huang L."/>
        </authorList>
    </citation>
    <scope>NUCLEOTIDE SEQUENCE</scope>
    <source>
        <strain evidence="7">CRI-CJ2</strain>
    </source>
</reference>